<name>A0ABW3AQD3_9SPHI</name>
<evidence type="ECO:0000313" key="1">
    <source>
        <dbReference type="EMBL" id="MFD0792554.1"/>
    </source>
</evidence>
<gene>
    <name evidence="1" type="ORF">ACFQZX_02935</name>
</gene>
<proteinExistence type="predicted"/>
<organism evidence="1 2">
    <name type="scientific">Mucilaginibacter litoreus</name>
    <dbReference type="NCBI Taxonomy" id="1048221"/>
    <lineage>
        <taxon>Bacteria</taxon>
        <taxon>Pseudomonadati</taxon>
        <taxon>Bacteroidota</taxon>
        <taxon>Sphingobacteriia</taxon>
        <taxon>Sphingobacteriales</taxon>
        <taxon>Sphingobacteriaceae</taxon>
        <taxon>Mucilaginibacter</taxon>
    </lineage>
</organism>
<evidence type="ECO:0008006" key="3">
    <source>
        <dbReference type="Google" id="ProtNLM"/>
    </source>
</evidence>
<accession>A0ABW3AQD3</accession>
<evidence type="ECO:0000313" key="2">
    <source>
        <dbReference type="Proteomes" id="UP001597010"/>
    </source>
</evidence>
<dbReference type="EMBL" id="JBHTHZ010000001">
    <property type="protein sequence ID" value="MFD0792554.1"/>
    <property type="molecule type" value="Genomic_DNA"/>
</dbReference>
<protein>
    <recommendedName>
        <fullName evidence="3">Phage protein</fullName>
    </recommendedName>
</protein>
<reference evidence="2" key="1">
    <citation type="journal article" date="2019" name="Int. J. Syst. Evol. Microbiol.">
        <title>The Global Catalogue of Microorganisms (GCM) 10K type strain sequencing project: providing services to taxonomists for standard genome sequencing and annotation.</title>
        <authorList>
            <consortium name="The Broad Institute Genomics Platform"/>
            <consortium name="The Broad Institute Genome Sequencing Center for Infectious Disease"/>
            <person name="Wu L."/>
            <person name="Ma J."/>
        </authorList>
    </citation>
    <scope>NUCLEOTIDE SEQUENCE [LARGE SCALE GENOMIC DNA]</scope>
    <source>
        <strain evidence="2">CCUG 61484</strain>
    </source>
</reference>
<comment type="caution">
    <text evidence="1">The sequence shown here is derived from an EMBL/GenBank/DDBJ whole genome shotgun (WGS) entry which is preliminary data.</text>
</comment>
<dbReference type="Proteomes" id="UP001597010">
    <property type="component" value="Unassembled WGS sequence"/>
</dbReference>
<dbReference type="RefSeq" id="WP_377111156.1">
    <property type="nucleotide sequence ID" value="NZ_JBHTHZ010000001.1"/>
</dbReference>
<keyword evidence="2" id="KW-1185">Reference proteome</keyword>
<sequence length="114" mass="13373">MLPIYFTIGEDKHIKVIPNTQAQVNGHPVLTYTYNIYLRSEHEDEALEQQQEAELLLDKKLSPNYLGYITFEEPGRMFSYTPDGKDELTATEIEEIIENISHYRDHPGMWQLEE</sequence>